<proteinExistence type="inferred from homology"/>
<gene>
    <name evidence="9" type="ORF">SAY86_001693</name>
</gene>
<evidence type="ECO:0000256" key="1">
    <source>
        <dbReference type="ARBA" id="ARBA00008941"/>
    </source>
</evidence>
<organism evidence="9 10">
    <name type="scientific">Trapa natans</name>
    <name type="common">Water chestnut</name>
    <dbReference type="NCBI Taxonomy" id="22666"/>
    <lineage>
        <taxon>Eukaryota</taxon>
        <taxon>Viridiplantae</taxon>
        <taxon>Streptophyta</taxon>
        <taxon>Embryophyta</taxon>
        <taxon>Tracheophyta</taxon>
        <taxon>Spermatophyta</taxon>
        <taxon>Magnoliopsida</taxon>
        <taxon>eudicotyledons</taxon>
        <taxon>Gunneridae</taxon>
        <taxon>Pentapetalae</taxon>
        <taxon>rosids</taxon>
        <taxon>malvids</taxon>
        <taxon>Myrtales</taxon>
        <taxon>Lythraceae</taxon>
        <taxon>Trapa</taxon>
    </lineage>
</organism>
<keyword evidence="5" id="KW-0418">Kinase</keyword>
<dbReference type="PROSITE" id="PS50290">
    <property type="entry name" value="PI3_4_KINASE_3"/>
    <property type="match status" value="1"/>
</dbReference>
<dbReference type="Proteomes" id="UP001346149">
    <property type="component" value="Unassembled WGS sequence"/>
</dbReference>
<keyword evidence="6" id="KW-0067">ATP-binding</keyword>
<dbReference type="AlphaFoldDB" id="A0AAN7LHY2"/>
<name>A0AAN7LHY2_TRANT</name>
<evidence type="ECO:0000313" key="10">
    <source>
        <dbReference type="Proteomes" id="UP001346149"/>
    </source>
</evidence>
<evidence type="ECO:0000256" key="6">
    <source>
        <dbReference type="ARBA" id="ARBA00022840"/>
    </source>
</evidence>
<sequence length="440" mass="49727">MDHPSRASDLDQIYKFVPIEVLVKADGNISMNDSMVNDIKEAIKMKIDHSKEKIVAIVKPVDEVAYAPNNPNGYVGKKLGQFDQDRSVRVGECGFREVAAYLLDHDGFANVPPTTLVKITHPKFNINVDGASLTDPLKNKVTKVASLQQIFNTDRHGGNLLVRKLNDPARPNKVELIPIDHGLCLPETLEDPYLEWIYWPQASVPFSMEELEYIEQLDPVRECKMLRSKLPMVRKVCLRMLYLSTVFLKEAAASGLVLSQIGKMMTRNGEGNPSEFELVCMEARKWVERMKSSTADIGMEEVEPDYYPPLKSALWNILFRAACVCGGQNQHLEGQGDLEDGDLSVYSVFQPLDTSLSNFFMSLKKMALGDEETTNCGTKSDSEDDCRTNPFWEDESDGQEKPGRVIFVKLADMNDKEWELFMKKFKELLYPVLAKLKSII</sequence>
<dbReference type="EMBL" id="JAXQNO010000013">
    <property type="protein sequence ID" value="KAK4785004.1"/>
    <property type="molecule type" value="Genomic_DNA"/>
</dbReference>
<feature type="region of interest" description="Disordered" evidence="7">
    <location>
        <begin position="372"/>
        <end position="399"/>
    </location>
</feature>
<evidence type="ECO:0000256" key="3">
    <source>
        <dbReference type="ARBA" id="ARBA00022679"/>
    </source>
</evidence>
<evidence type="ECO:0000256" key="5">
    <source>
        <dbReference type="ARBA" id="ARBA00022777"/>
    </source>
</evidence>
<comment type="similarity">
    <text evidence="1">Belongs to the PI3/PI4-kinase family. Type II PI4K subfamily.</text>
</comment>
<feature type="domain" description="PI3K/PI4K catalytic" evidence="8">
    <location>
        <begin position="1"/>
        <end position="301"/>
    </location>
</feature>
<dbReference type="EC" id="2.7.1.67" evidence="2"/>
<accession>A0AAN7LHY2</accession>
<evidence type="ECO:0000313" key="9">
    <source>
        <dbReference type="EMBL" id="KAK4785004.1"/>
    </source>
</evidence>
<evidence type="ECO:0000256" key="4">
    <source>
        <dbReference type="ARBA" id="ARBA00022741"/>
    </source>
</evidence>
<evidence type="ECO:0000259" key="8">
    <source>
        <dbReference type="PROSITE" id="PS50290"/>
    </source>
</evidence>
<dbReference type="PANTHER" id="PTHR45800">
    <property type="entry name" value="PHOSPHATIDYLINOSITOL 4-KINASE GAMMA"/>
    <property type="match status" value="1"/>
</dbReference>
<evidence type="ECO:0000256" key="7">
    <source>
        <dbReference type="SAM" id="MobiDB-lite"/>
    </source>
</evidence>
<dbReference type="InterPro" id="IPR044571">
    <property type="entry name" value="P4KG1-8"/>
</dbReference>
<dbReference type="PANTHER" id="PTHR45800:SF11">
    <property type="entry name" value="PHOSPHATIDYLINOSITOL 3-KINASE-RELATED PROTEIN KINASE"/>
    <property type="match status" value="1"/>
</dbReference>
<protein>
    <recommendedName>
        <fullName evidence="2">1-phosphatidylinositol 4-kinase</fullName>
        <ecNumber evidence="2">2.7.1.67</ecNumber>
    </recommendedName>
</protein>
<keyword evidence="4" id="KW-0547">Nucleotide-binding</keyword>
<comment type="caution">
    <text evidence="9">The sequence shown here is derived from an EMBL/GenBank/DDBJ whole genome shotgun (WGS) entry which is preliminary data.</text>
</comment>
<dbReference type="GO" id="GO:0005524">
    <property type="term" value="F:ATP binding"/>
    <property type="evidence" value="ECO:0007669"/>
    <property type="project" value="UniProtKB-KW"/>
</dbReference>
<keyword evidence="10" id="KW-1185">Reference proteome</keyword>
<keyword evidence="3" id="KW-0808">Transferase</keyword>
<reference evidence="9 10" key="1">
    <citation type="journal article" date="2023" name="Hortic Res">
        <title>Pangenome of water caltrop reveals structural variations and asymmetric subgenome divergence after allopolyploidization.</title>
        <authorList>
            <person name="Zhang X."/>
            <person name="Chen Y."/>
            <person name="Wang L."/>
            <person name="Yuan Y."/>
            <person name="Fang M."/>
            <person name="Shi L."/>
            <person name="Lu R."/>
            <person name="Comes H.P."/>
            <person name="Ma Y."/>
            <person name="Chen Y."/>
            <person name="Huang G."/>
            <person name="Zhou Y."/>
            <person name="Zheng Z."/>
            <person name="Qiu Y."/>
        </authorList>
    </citation>
    <scope>NUCLEOTIDE SEQUENCE [LARGE SCALE GENOMIC DNA]</scope>
    <source>
        <strain evidence="9">F231</strain>
    </source>
</reference>
<evidence type="ECO:0000256" key="2">
    <source>
        <dbReference type="ARBA" id="ARBA00012169"/>
    </source>
</evidence>
<dbReference type="GO" id="GO:0004430">
    <property type="term" value="F:1-phosphatidylinositol 4-kinase activity"/>
    <property type="evidence" value="ECO:0007669"/>
    <property type="project" value="UniProtKB-EC"/>
</dbReference>
<dbReference type="Pfam" id="PF00454">
    <property type="entry name" value="PI3_PI4_kinase"/>
    <property type="match status" value="2"/>
</dbReference>
<dbReference type="InterPro" id="IPR000403">
    <property type="entry name" value="PI3/4_kinase_cat_dom"/>
</dbReference>